<dbReference type="Proteomes" id="UP000067626">
    <property type="component" value="Chromosome"/>
</dbReference>
<dbReference type="KEGG" id="ccro:CMC5_031870"/>
<evidence type="ECO:0000313" key="1">
    <source>
        <dbReference type="EMBL" id="AKT39041.1"/>
    </source>
</evidence>
<proteinExistence type="predicted"/>
<accession>A0A0K1EDU4</accession>
<name>A0A0K1EDU4_CHOCO</name>
<keyword evidence="2" id="KW-1185">Reference proteome</keyword>
<reference evidence="1 2" key="1">
    <citation type="submission" date="2015-07" db="EMBL/GenBank/DDBJ databases">
        <title>Genome analysis of myxobacterium Chondromyces crocatus Cm c5 reveals a high potential for natural compound synthesis and the genetic basis for the loss of fruiting body formation.</title>
        <authorList>
            <person name="Zaburannyi N."/>
            <person name="Bunk B."/>
            <person name="Maier J."/>
            <person name="Overmann J."/>
            <person name="Mueller R."/>
        </authorList>
    </citation>
    <scope>NUCLEOTIDE SEQUENCE [LARGE SCALE GENOMIC DNA]</scope>
    <source>
        <strain evidence="1 2">Cm c5</strain>
    </source>
</reference>
<evidence type="ECO:0000313" key="2">
    <source>
        <dbReference type="Proteomes" id="UP000067626"/>
    </source>
</evidence>
<dbReference type="RefSeq" id="WP_050431191.1">
    <property type="nucleotide sequence ID" value="NZ_CP012159.1"/>
</dbReference>
<gene>
    <name evidence="1" type="ORF">CMC5_031870</name>
</gene>
<protein>
    <submittedName>
        <fullName evidence="1">Uncharacterized protein</fullName>
    </submittedName>
</protein>
<organism evidence="1 2">
    <name type="scientific">Chondromyces crocatus</name>
    <dbReference type="NCBI Taxonomy" id="52"/>
    <lineage>
        <taxon>Bacteria</taxon>
        <taxon>Pseudomonadati</taxon>
        <taxon>Myxococcota</taxon>
        <taxon>Polyangia</taxon>
        <taxon>Polyangiales</taxon>
        <taxon>Polyangiaceae</taxon>
        <taxon>Chondromyces</taxon>
    </lineage>
</organism>
<sequence>MKLLRYGRSVGTIFDLLGTREDDMTYALGLVASRSAAFARQLAEAVGGTPGSEGGVVHLQRIEEDGRTDVEMRWPGAFHCIIEAKRGVKLPSVKQLRKYASKLHDARETKILVAVTNATQAYAERALPPELDGVPVRHLTWRSIRELARRARPDENNRNKHLLDEFKAYLTEILGMENVRSNMVYVVSLGAGGAWGLDFKEVATKRRRYFYPTQGHWPATPPNYIAFRYDARLQTIHHVDDYQVFANPRDVFPDARDHAIEPHYLLTLGPAIRPPTEVSTGDKIRQAMRVWAMIDLLLTCSTITEARDETKKRLGRSAKDLEQEEAG</sequence>
<dbReference type="OrthoDB" id="2958820at2"/>
<dbReference type="AlphaFoldDB" id="A0A0K1EDU4"/>
<dbReference type="STRING" id="52.CMC5_031870"/>
<dbReference type="EMBL" id="CP012159">
    <property type="protein sequence ID" value="AKT39041.1"/>
    <property type="molecule type" value="Genomic_DNA"/>
</dbReference>